<evidence type="ECO:0000256" key="4">
    <source>
        <dbReference type="ARBA" id="ARBA00022692"/>
    </source>
</evidence>
<protein>
    <submittedName>
        <fullName evidence="13">ABC transporter domain-containing protein</fullName>
    </submittedName>
</protein>
<keyword evidence="12" id="KW-1185">Reference proteome</keyword>
<evidence type="ECO:0000256" key="6">
    <source>
        <dbReference type="ARBA" id="ARBA00022840"/>
    </source>
</evidence>
<keyword evidence="7 10" id="KW-1133">Transmembrane helix</keyword>
<feature type="transmembrane region" description="Helical" evidence="10">
    <location>
        <begin position="649"/>
        <end position="669"/>
    </location>
</feature>
<keyword evidence="4 10" id="KW-0812">Transmembrane</keyword>
<evidence type="ECO:0000256" key="3">
    <source>
        <dbReference type="ARBA" id="ARBA00022448"/>
    </source>
</evidence>
<evidence type="ECO:0000256" key="10">
    <source>
        <dbReference type="SAM" id="Phobius"/>
    </source>
</evidence>
<dbReference type="GO" id="GO:0140359">
    <property type="term" value="F:ABC-type transporter activity"/>
    <property type="evidence" value="ECO:0007669"/>
    <property type="project" value="InterPro"/>
</dbReference>
<sequence>ALDGSDMQPIDLDSPPLLEKTHSTQGSVAMTLCWRNLNVHLPIEPKAGSKLTFWRKKPYNPSKRKPVLRNVSGIAEPGQLLAILGSSGAGKTTLLNVLTKRNLGPLIVEGVVTVNGTEMSASKIRQVSAYVQQDDLFVGTLTVREHLNFHALLRMGSKFTAAQRRQRVNDVLVELGLTKCADTLVGIPNRIKGISGGERKRLAFASEILTNPGLLFCDEPTSGLDSFLAQQIIAVLKQLATKGRTIVITIHQPSSQVFAMFDRICLMAEGRLAYLGPAKTALDLWQSCGYPCPPKFNPADHYIRTLAIKTRHEKECQRRVKTICDAYEISAVGVETMKKTEHLYKGSTEEFGGGLLKWKTKKSKRYRASWFQQLWAVTWRSYLTTVREPMLLKVRLFQTLIVAVLTGLVYFQTTISSQTIININGILFQLVANMNFMFQFAVVEVFCLEMPIFMREHLSGIYRVDVYYLSKQIAELPQYILLPILFTAIVYWMAGLVADAGVFFIACRLPCPVNFSPSDHYIRCLSMKQKHDKECERKIQMICSTYRDSKNYSTLEKYLVSQERRATTSANKSINKLMVASRFTQLIYLLWRSMISALREPRLTRIRYSETLIAAIINGLVFYQLPMVAENMATYKGLIFQITTNMTYLYVFGVLEIFCTELPVFYQEYGKGLYRIETYYFSKIFSEVKFEYIIDFLDLLFVFVLFCTASRDISRFAR</sequence>
<comment type="subcellular location">
    <subcellularLocation>
        <location evidence="1">Membrane</location>
        <topology evidence="1">Multi-pass membrane protein</topology>
    </subcellularLocation>
</comment>
<keyword evidence="3" id="KW-0813">Transport</keyword>
<dbReference type="InterPro" id="IPR043926">
    <property type="entry name" value="ABCG_dom"/>
</dbReference>
<dbReference type="Pfam" id="PF01061">
    <property type="entry name" value="ABC2_membrane"/>
    <property type="match status" value="2"/>
</dbReference>
<comment type="similarity">
    <text evidence="2">Belongs to the ABC transporter superfamily. ABCG family. Eye pigment precursor importer (TC 3.A.1.204) subfamily.</text>
</comment>
<evidence type="ECO:0000256" key="7">
    <source>
        <dbReference type="ARBA" id="ARBA00022989"/>
    </source>
</evidence>
<dbReference type="FunFam" id="3.40.50.300:FF:002134">
    <property type="entry name" value="ABC transporter ATP-binding protein/permease wht-1"/>
    <property type="match status" value="1"/>
</dbReference>
<evidence type="ECO:0000256" key="1">
    <source>
        <dbReference type="ARBA" id="ARBA00004141"/>
    </source>
</evidence>
<dbReference type="InterPro" id="IPR003439">
    <property type="entry name" value="ABC_transporter-like_ATP-bd"/>
</dbReference>
<feature type="transmembrane region" description="Helical" evidence="10">
    <location>
        <begin position="479"/>
        <end position="506"/>
    </location>
</feature>
<dbReference type="InterPro" id="IPR003593">
    <property type="entry name" value="AAA+_ATPase"/>
</dbReference>
<organism evidence="12 13">
    <name type="scientific">Plectus sambesii</name>
    <dbReference type="NCBI Taxonomy" id="2011161"/>
    <lineage>
        <taxon>Eukaryota</taxon>
        <taxon>Metazoa</taxon>
        <taxon>Ecdysozoa</taxon>
        <taxon>Nematoda</taxon>
        <taxon>Chromadorea</taxon>
        <taxon>Plectida</taxon>
        <taxon>Plectina</taxon>
        <taxon>Plectoidea</taxon>
        <taxon>Plectidae</taxon>
        <taxon>Plectus</taxon>
    </lineage>
</organism>
<dbReference type="AlphaFoldDB" id="A0A914XPT6"/>
<feature type="domain" description="ABC transporter" evidence="11">
    <location>
        <begin position="49"/>
        <end position="294"/>
    </location>
</feature>
<dbReference type="InterPro" id="IPR027417">
    <property type="entry name" value="P-loop_NTPase"/>
</dbReference>
<dbReference type="GO" id="GO:0005524">
    <property type="term" value="F:ATP binding"/>
    <property type="evidence" value="ECO:0007669"/>
    <property type="project" value="UniProtKB-KW"/>
</dbReference>
<dbReference type="Pfam" id="PF19055">
    <property type="entry name" value="ABC2_membrane_7"/>
    <property type="match status" value="1"/>
</dbReference>
<name>A0A914XPT6_9BILA</name>
<feature type="transmembrane region" description="Helical" evidence="10">
    <location>
        <begin position="396"/>
        <end position="415"/>
    </location>
</feature>
<dbReference type="GO" id="GO:0005886">
    <property type="term" value="C:plasma membrane"/>
    <property type="evidence" value="ECO:0007669"/>
    <property type="project" value="TreeGrafter"/>
</dbReference>
<dbReference type="Gene3D" id="3.40.50.300">
    <property type="entry name" value="P-loop containing nucleotide triphosphate hydrolases"/>
    <property type="match status" value="1"/>
</dbReference>
<evidence type="ECO:0000256" key="5">
    <source>
        <dbReference type="ARBA" id="ARBA00022741"/>
    </source>
</evidence>
<feature type="transmembrane region" description="Helical" evidence="10">
    <location>
        <begin position="612"/>
        <end position="629"/>
    </location>
</feature>
<dbReference type="InterPro" id="IPR013525">
    <property type="entry name" value="ABC2_TM"/>
</dbReference>
<evidence type="ECO:0000313" key="13">
    <source>
        <dbReference type="WBParaSite" id="PSAMB.scaffold8956size5556.g31969.t1"/>
    </source>
</evidence>
<feature type="transmembrane region" description="Helical" evidence="10">
    <location>
        <begin position="427"/>
        <end position="448"/>
    </location>
</feature>
<evidence type="ECO:0000313" key="12">
    <source>
        <dbReference type="Proteomes" id="UP000887566"/>
    </source>
</evidence>
<proteinExistence type="inferred from homology"/>
<accession>A0A914XPT6</accession>
<keyword evidence="5" id="KW-0547">Nucleotide-binding</keyword>
<dbReference type="PANTHER" id="PTHR48041">
    <property type="entry name" value="ABC TRANSPORTER G FAMILY MEMBER 28"/>
    <property type="match status" value="1"/>
</dbReference>
<evidence type="ECO:0000256" key="9">
    <source>
        <dbReference type="SAM" id="MobiDB-lite"/>
    </source>
</evidence>
<dbReference type="Proteomes" id="UP000887566">
    <property type="component" value="Unplaced"/>
</dbReference>
<evidence type="ECO:0000259" key="11">
    <source>
        <dbReference type="PROSITE" id="PS50893"/>
    </source>
</evidence>
<dbReference type="WBParaSite" id="PSAMB.scaffold8956size5556.g31969.t1">
    <property type="protein sequence ID" value="PSAMB.scaffold8956size5556.g31969.t1"/>
    <property type="gene ID" value="PSAMB.scaffold8956size5556.g31969"/>
</dbReference>
<dbReference type="InterPro" id="IPR050352">
    <property type="entry name" value="ABCG_transporters"/>
</dbReference>
<dbReference type="SMART" id="SM00382">
    <property type="entry name" value="AAA"/>
    <property type="match status" value="1"/>
</dbReference>
<feature type="region of interest" description="Disordered" evidence="9">
    <location>
        <begin position="1"/>
        <end position="21"/>
    </location>
</feature>
<dbReference type="GO" id="GO:0016887">
    <property type="term" value="F:ATP hydrolysis activity"/>
    <property type="evidence" value="ECO:0007669"/>
    <property type="project" value="InterPro"/>
</dbReference>
<evidence type="ECO:0000256" key="8">
    <source>
        <dbReference type="ARBA" id="ARBA00023136"/>
    </source>
</evidence>
<dbReference type="PANTHER" id="PTHR48041:SF139">
    <property type="entry name" value="PROTEIN SCARLET"/>
    <property type="match status" value="1"/>
</dbReference>
<keyword evidence="6" id="KW-0067">ATP-binding</keyword>
<evidence type="ECO:0000256" key="2">
    <source>
        <dbReference type="ARBA" id="ARBA00005814"/>
    </source>
</evidence>
<dbReference type="PROSITE" id="PS00211">
    <property type="entry name" value="ABC_TRANSPORTER_1"/>
    <property type="match status" value="1"/>
</dbReference>
<dbReference type="Pfam" id="PF00005">
    <property type="entry name" value="ABC_tran"/>
    <property type="match status" value="1"/>
</dbReference>
<dbReference type="InterPro" id="IPR017871">
    <property type="entry name" value="ABC_transporter-like_CS"/>
</dbReference>
<dbReference type="SUPFAM" id="SSF52540">
    <property type="entry name" value="P-loop containing nucleoside triphosphate hydrolases"/>
    <property type="match status" value="1"/>
</dbReference>
<keyword evidence="8 10" id="KW-0472">Membrane</keyword>
<reference evidence="13" key="1">
    <citation type="submission" date="2022-11" db="UniProtKB">
        <authorList>
            <consortium name="WormBaseParasite"/>
        </authorList>
    </citation>
    <scope>IDENTIFICATION</scope>
</reference>
<dbReference type="PROSITE" id="PS50893">
    <property type="entry name" value="ABC_TRANSPORTER_2"/>
    <property type="match status" value="1"/>
</dbReference>